<keyword evidence="6" id="KW-0808">Transferase</keyword>
<dbReference type="Gene3D" id="3.30.450.20">
    <property type="entry name" value="PAS domain"/>
    <property type="match status" value="1"/>
</dbReference>
<dbReference type="InterPro" id="IPR035965">
    <property type="entry name" value="PAS-like_dom_sf"/>
</dbReference>
<dbReference type="InterPro" id="IPR036097">
    <property type="entry name" value="HisK_dim/P_sf"/>
</dbReference>
<evidence type="ECO:0000256" key="12">
    <source>
        <dbReference type="SAM" id="Phobius"/>
    </source>
</evidence>
<dbReference type="SUPFAM" id="SSF47384">
    <property type="entry name" value="Homodimeric domain of signal transducing histidine kinase"/>
    <property type="match status" value="1"/>
</dbReference>
<evidence type="ECO:0000256" key="10">
    <source>
        <dbReference type="ARBA" id="ARBA00023012"/>
    </source>
</evidence>
<dbReference type="InterPro" id="IPR036890">
    <property type="entry name" value="HATPase_C_sf"/>
</dbReference>
<dbReference type="Gene3D" id="1.10.287.130">
    <property type="match status" value="1"/>
</dbReference>
<dbReference type="InterPro" id="IPR003594">
    <property type="entry name" value="HATPase_dom"/>
</dbReference>
<dbReference type="InterPro" id="IPR013767">
    <property type="entry name" value="PAS_fold"/>
</dbReference>
<feature type="transmembrane region" description="Helical" evidence="12">
    <location>
        <begin position="165"/>
        <end position="185"/>
    </location>
</feature>
<dbReference type="FunFam" id="1.10.287.130:FF:000008">
    <property type="entry name" value="Two-component sensor histidine kinase"/>
    <property type="match status" value="1"/>
</dbReference>
<dbReference type="PANTHER" id="PTHR45453:SF1">
    <property type="entry name" value="PHOSPHATE REGULON SENSOR PROTEIN PHOR"/>
    <property type="match status" value="1"/>
</dbReference>
<dbReference type="PROSITE" id="PS50885">
    <property type="entry name" value="HAMP"/>
    <property type="match status" value="1"/>
</dbReference>
<evidence type="ECO:0000256" key="6">
    <source>
        <dbReference type="ARBA" id="ARBA00022679"/>
    </source>
</evidence>
<evidence type="ECO:0000256" key="8">
    <source>
        <dbReference type="ARBA" id="ARBA00022777"/>
    </source>
</evidence>
<dbReference type="CDD" id="cd06225">
    <property type="entry name" value="HAMP"/>
    <property type="match status" value="1"/>
</dbReference>
<dbReference type="GO" id="GO:0016036">
    <property type="term" value="P:cellular response to phosphate starvation"/>
    <property type="evidence" value="ECO:0007669"/>
    <property type="project" value="TreeGrafter"/>
</dbReference>
<organism evidence="16 17">
    <name type="scientific">Paramaledivibacter caminithermalis (strain DSM 15212 / CIP 107654 / DViRD3)</name>
    <name type="common">Clostridium caminithermale</name>
    <dbReference type="NCBI Taxonomy" id="1121301"/>
    <lineage>
        <taxon>Bacteria</taxon>
        <taxon>Bacillati</taxon>
        <taxon>Bacillota</taxon>
        <taxon>Clostridia</taxon>
        <taxon>Peptostreptococcales</taxon>
        <taxon>Caminicellaceae</taxon>
        <taxon>Paramaledivibacter</taxon>
    </lineage>
</organism>
<dbReference type="SMART" id="SM00387">
    <property type="entry name" value="HATPase_c"/>
    <property type="match status" value="1"/>
</dbReference>
<comment type="subcellular location">
    <subcellularLocation>
        <location evidence="2">Cell membrane</location>
    </subcellularLocation>
</comment>
<dbReference type="RefSeq" id="WP_073146551.1">
    <property type="nucleotide sequence ID" value="NZ_FRAG01000002.1"/>
</dbReference>
<dbReference type="PRINTS" id="PR00344">
    <property type="entry name" value="BCTRLSENSOR"/>
</dbReference>
<feature type="domain" description="Histidine kinase" evidence="13">
    <location>
        <begin position="369"/>
        <end position="587"/>
    </location>
</feature>
<proteinExistence type="predicted"/>
<dbReference type="GO" id="GO:0000155">
    <property type="term" value="F:phosphorelay sensor kinase activity"/>
    <property type="evidence" value="ECO:0007669"/>
    <property type="project" value="InterPro"/>
</dbReference>
<dbReference type="Gene3D" id="3.30.565.10">
    <property type="entry name" value="Histidine kinase-like ATPase, C-terminal domain"/>
    <property type="match status" value="1"/>
</dbReference>
<evidence type="ECO:0000259" key="15">
    <source>
        <dbReference type="PROSITE" id="PS50885"/>
    </source>
</evidence>
<evidence type="ECO:0000256" key="7">
    <source>
        <dbReference type="ARBA" id="ARBA00022741"/>
    </source>
</evidence>
<dbReference type="Gene3D" id="6.10.340.10">
    <property type="match status" value="1"/>
</dbReference>
<dbReference type="STRING" id="1121301.SAMN02745912_00234"/>
<keyword evidence="7" id="KW-0547">Nucleotide-binding</keyword>
<name>A0A1M6K2R9_PARC5</name>
<dbReference type="AlphaFoldDB" id="A0A1M6K2R9"/>
<dbReference type="InterPro" id="IPR000014">
    <property type="entry name" value="PAS"/>
</dbReference>
<dbReference type="GO" id="GO:0004721">
    <property type="term" value="F:phosphoprotein phosphatase activity"/>
    <property type="evidence" value="ECO:0007669"/>
    <property type="project" value="TreeGrafter"/>
</dbReference>
<dbReference type="GO" id="GO:0005886">
    <property type="term" value="C:plasma membrane"/>
    <property type="evidence" value="ECO:0007669"/>
    <property type="project" value="UniProtKB-SubCell"/>
</dbReference>
<keyword evidence="9" id="KW-0067">ATP-binding</keyword>
<dbReference type="SUPFAM" id="SSF55785">
    <property type="entry name" value="PYP-like sensor domain (PAS domain)"/>
    <property type="match status" value="1"/>
</dbReference>
<evidence type="ECO:0000256" key="9">
    <source>
        <dbReference type="ARBA" id="ARBA00022840"/>
    </source>
</evidence>
<dbReference type="EC" id="2.7.13.3" evidence="3"/>
<keyword evidence="10" id="KW-0902">Two-component regulatory system</keyword>
<evidence type="ECO:0000313" key="17">
    <source>
        <dbReference type="Proteomes" id="UP000184465"/>
    </source>
</evidence>
<dbReference type="EMBL" id="FRAG01000002">
    <property type="protein sequence ID" value="SHJ53256.1"/>
    <property type="molecule type" value="Genomic_DNA"/>
</dbReference>
<dbReference type="Proteomes" id="UP000184465">
    <property type="component" value="Unassembled WGS sequence"/>
</dbReference>
<keyword evidence="4" id="KW-1003">Cell membrane</keyword>
<feature type="domain" description="HAMP" evidence="15">
    <location>
        <begin position="186"/>
        <end position="238"/>
    </location>
</feature>
<dbReference type="InterPro" id="IPR004358">
    <property type="entry name" value="Sig_transdc_His_kin-like_C"/>
</dbReference>
<keyword evidence="11 12" id="KW-0472">Membrane</keyword>
<dbReference type="OrthoDB" id="9813151at2"/>
<evidence type="ECO:0000256" key="11">
    <source>
        <dbReference type="ARBA" id="ARBA00023136"/>
    </source>
</evidence>
<dbReference type="Pfam" id="PF00989">
    <property type="entry name" value="PAS"/>
    <property type="match status" value="1"/>
</dbReference>
<dbReference type="Pfam" id="PF02518">
    <property type="entry name" value="HATPase_c"/>
    <property type="match status" value="1"/>
</dbReference>
<evidence type="ECO:0000256" key="2">
    <source>
        <dbReference type="ARBA" id="ARBA00004236"/>
    </source>
</evidence>
<dbReference type="InterPro" id="IPR005467">
    <property type="entry name" value="His_kinase_dom"/>
</dbReference>
<evidence type="ECO:0000259" key="13">
    <source>
        <dbReference type="PROSITE" id="PS50109"/>
    </source>
</evidence>
<sequence length="590" mass="68098">MKKKILLTYIILLLISTLITGVIFSGFVENHYISKLDKKHDANIKLIEDILILMGKREEGINYFNLVKRLSKRFGERITFIKSDGEVIADSFNNSIIFEDLSKKPEIVKANLGKIGRVKRIDHLTEELTYFSAFPPIEINNEEVIIRISSSIEEIRKINKLIFEYNIVAISLGLIITFCIGYLYVDRIVEPIKELTIASRLISKGFYVKSVNANTKDEIEDLTNNFNIMSSVIKSTIKKLNTKNSELDAILASMLSGIIAVDNNNNILLFNSEAEKILNIKYENIIHSNIDNICINKEVIKAINRTRDFDETVNIEIVDKQNEEKKILKIRTTVIKNDLNKERIGVLCVLQDVTEKRKLERMRHEFVSNVSHELRTPLTSISGFVETLKLWKQLDDENINEIINIMEIENFRLQRLINDILKLSEIENIIVQRENEEINIIKIIEIVKKTLEPMYKSKNIDFYTDIDDFDYEIKGNKDWFYNMILNLCSNAVKYTNDNGFVRIKLHGDREKIVISVKDNGIGIPDEDKEKIFERFYRVDKSRSKAVKGTGLGLAIVKYVVESFDGKIFVKSTLGKGSEFIVVIPNFKYKA</sequence>
<dbReference type="SMART" id="SM00388">
    <property type="entry name" value="HisKA"/>
    <property type="match status" value="1"/>
</dbReference>
<keyword evidence="5" id="KW-0597">Phosphoprotein</keyword>
<feature type="transmembrane region" description="Helical" evidence="12">
    <location>
        <begin position="6"/>
        <end position="28"/>
    </location>
</feature>
<dbReference type="GO" id="GO:0006355">
    <property type="term" value="P:regulation of DNA-templated transcription"/>
    <property type="evidence" value="ECO:0007669"/>
    <property type="project" value="InterPro"/>
</dbReference>
<dbReference type="PANTHER" id="PTHR45453">
    <property type="entry name" value="PHOSPHATE REGULON SENSOR PROTEIN PHOR"/>
    <property type="match status" value="1"/>
</dbReference>
<dbReference type="Pfam" id="PF00512">
    <property type="entry name" value="HisKA"/>
    <property type="match status" value="1"/>
</dbReference>
<dbReference type="SUPFAM" id="SSF55874">
    <property type="entry name" value="ATPase domain of HSP90 chaperone/DNA topoisomerase II/histidine kinase"/>
    <property type="match status" value="1"/>
</dbReference>
<dbReference type="InterPro" id="IPR050351">
    <property type="entry name" value="BphY/WalK/GraS-like"/>
</dbReference>
<dbReference type="GO" id="GO:0005524">
    <property type="term" value="F:ATP binding"/>
    <property type="evidence" value="ECO:0007669"/>
    <property type="project" value="UniProtKB-KW"/>
</dbReference>
<protein>
    <recommendedName>
        <fullName evidence="3">histidine kinase</fullName>
        <ecNumber evidence="3">2.7.13.3</ecNumber>
    </recommendedName>
</protein>
<keyword evidence="12" id="KW-0812">Transmembrane</keyword>
<gene>
    <name evidence="16" type="ORF">SAMN02745912_00234</name>
</gene>
<dbReference type="NCBIfam" id="TIGR00229">
    <property type="entry name" value="sensory_box"/>
    <property type="match status" value="1"/>
</dbReference>
<dbReference type="PROSITE" id="PS50112">
    <property type="entry name" value="PAS"/>
    <property type="match status" value="1"/>
</dbReference>
<comment type="catalytic activity">
    <reaction evidence="1">
        <text>ATP + protein L-histidine = ADP + protein N-phospho-L-histidine.</text>
        <dbReference type="EC" id="2.7.13.3"/>
    </reaction>
</comment>
<dbReference type="PROSITE" id="PS50109">
    <property type="entry name" value="HIS_KIN"/>
    <property type="match status" value="1"/>
</dbReference>
<dbReference type="FunFam" id="3.30.565.10:FF:000006">
    <property type="entry name" value="Sensor histidine kinase WalK"/>
    <property type="match status" value="1"/>
</dbReference>
<keyword evidence="12" id="KW-1133">Transmembrane helix</keyword>
<evidence type="ECO:0000313" key="16">
    <source>
        <dbReference type="EMBL" id="SHJ53256.1"/>
    </source>
</evidence>
<evidence type="ECO:0000259" key="14">
    <source>
        <dbReference type="PROSITE" id="PS50112"/>
    </source>
</evidence>
<dbReference type="CDD" id="cd00082">
    <property type="entry name" value="HisKA"/>
    <property type="match status" value="1"/>
</dbReference>
<reference evidence="16 17" key="1">
    <citation type="submission" date="2016-11" db="EMBL/GenBank/DDBJ databases">
        <authorList>
            <person name="Jaros S."/>
            <person name="Januszkiewicz K."/>
            <person name="Wedrychowicz H."/>
        </authorList>
    </citation>
    <scope>NUCLEOTIDE SEQUENCE [LARGE SCALE GENOMIC DNA]</scope>
    <source>
        <strain evidence="16 17">DSM 15212</strain>
    </source>
</reference>
<evidence type="ECO:0000256" key="1">
    <source>
        <dbReference type="ARBA" id="ARBA00000085"/>
    </source>
</evidence>
<dbReference type="InterPro" id="IPR003660">
    <property type="entry name" value="HAMP_dom"/>
</dbReference>
<dbReference type="CDD" id="cd00130">
    <property type="entry name" value="PAS"/>
    <property type="match status" value="1"/>
</dbReference>
<feature type="domain" description="PAS" evidence="14">
    <location>
        <begin position="243"/>
        <end position="286"/>
    </location>
</feature>
<evidence type="ECO:0000256" key="3">
    <source>
        <dbReference type="ARBA" id="ARBA00012438"/>
    </source>
</evidence>
<dbReference type="CDD" id="cd00075">
    <property type="entry name" value="HATPase"/>
    <property type="match status" value="1"/>
</dbReference>
<accession>A0A1M6K2R9</accession>
<evidence type="ECO:0000256" key="5">
    <source>
        <dbReference type="ARBA" id="ARBA00022553"/>
    </source>
</evidence>
<dbReference type="InterPro" id="IPR003661">
    <property type="entry name" value="HisK_dim/P_dom"/>
</dbReference>
<evidence type="ECO:0000256" key="4">
    <source>
        <dbReference type="ARBA" id="ARBA00022475"/>
    </source>
</evidence>
<keyword evidence="8 16" id="KW-0418">Kinase</keyword>
<keyword evidence="17" id="KW-1185">Reference proteome</keyword>
<dbReference type="SUPFAM" id="SSF158472">
    <property type="entry name" value="HAMP domain-like"/>
    <property type="match status" value="1"/>
</dbReference>